<keyword evidence="2 6" id="KW-0812">Transmembrane</keyword>
<feature type="transmembrane region" description="Helical" evidence="6">
    <location>
        <begin position="69"/>
        <end position="89"/>
    </location>
</feature>
<dbReference type="Proteomes" id="UP000809273">
    <property type="component" value="Unassembled WGS sequence"/>
</dbReference>
<reference evidence="8" key="1">
    <citation type="journal article" date="2021" name="Environ. Microbiol.">
        <title>Genomic characterization of three novel Desulfobacterota classes expand the metabolic and phylogenetic diversity of the phylum.</title>
        <authorList>
            <person name="Murphy C.L."/>
            <person name="Biggerstaff J."/>
            <person name="Eichhorn A."/>
            <person name="Ewing E."/>
            <person name="Shahan R."/>
            <person name="Soriano D."/>
            <person name="Stewart S."/>
            <person name="VanMol K."/>
            <person name="Walker R."/>
            <person name="Walters P."/>
            <person name="Elshahed M.S."/>
            <person name="Youssef N.H."/>
        </authorList>
    </citation>
    <scope>NUCLEOTIDE SEQUENCE</scope>
    <source>
        <strain evidence="8">Zod_Metabat.24</strain>
    </source>
</reference>
<dbReference type="InterPro" id="IPR002379">
    <property type="entry name" value="ATPase_proteolipid_c-like_dom"/>
</dbReference>
<evidence type="ECO:0000256" key="5">
    <source>
        <dbReference type="SAM" id="MobiDB-lite"/>
    </source>
</evidence>
<evidence type="ECO:0000256" key="4">
    <source>
        <dbReference type="ARBA" id="ARBA00023136"/>
    </source>
</evidence>
<protein>
    <submittedName>
        <fullName evidence="8">ATPase</fullName>
    </submittedName>
</protein>
<evidence type="ECO:0000256" key="2">
    <source>
        <dbReference type="ARBA" id="ARBA00022692"/>
    </source>
</evidence>
<feature type="transmembrane region" description="Helical" evidence="6">
    <location>
        <begin position="7"/>
        <end position="30"/>
    </location>
</feature>
<sequence length="136" mass="13621">MKIKKIVIGLILLNVLLVTGMTGVMMFGILTPTESYGFQTDTETEGAPPSHDVATGTGGGGVSDQVKSWGYIAAALATGFSCIAGGIAVSGVGSAAMGALSEKPDLAGRALIFVGLAEGVCIYGLIISIMILGKLG</sequence>
<dbReference type="SUPFAM" id="SSF81333">
    <property type="entry name" value="F1F0 ATP synthase subunit C"/>
    <property type="match status" value="1"/>
</dbReference>
<dbReference type="GO" id="GO:0015078">
    <property type="term" value="F:proton transmembrane transporter activity"/>
    <property type="evidence" value="ECO:0007669"/>
    <property type="project" value="InterPro"/>
</dbReference>
<proteinExistence type="predicted"/>
<accession>A0A9D8KDC9</accession>
<evidence type="ECO:0000256" key="1">
    <source>
        <dbReference type="ARBA" id="ARBA00004141"/>
    </source>
</evidence>
<keyword evidence="3 6" id="KW-1133">Transmembrane helix</keyword>
<comment type="caution">
    <text evidence="8">The sequence shown here is derived from an EMBL/GenBank/DDBJ whole genome shotgun (WGS) entry which is preliminary data.</text>
</comment>
<dbReference type="InterPro" id="IPR035921">
    <property type="entry name" value="F/V-ATP_Csub_sf"/>
</dbReference>
<evidence type="ECO:0000256" key="3">
    <source>
        <dbReference type="ARBA" id="ARBA00022989"/>
    </source>
</evidence>
<evidence type="ECO:0000313" key="8">
    <source>
        <dbReference type="EMBL" id="MBN1572022.1"/>
    </source>
</evidence>
<feature type="transmembrane region" description="Helical" evidence="6">
    <location>
        <begin position="110"/>
        <end position="133"/>
    </location>
</feature>
<dbReference type="EMBL" id="JAFGIX010000010">
    <property type="protein sequence ID" value="MBN1572022.1"/>
    <property type="molecule type" value="Genomic_DNA"/>
</dbReference>
<dbReference type="GO" id="GO:0033177">
    <property type="term" value="C:proton-transporting two-sector ATPase complex, proton-transporting domain"/>
    <property type="evidence" value="ECO:0007669"/>
    <property type="project" value="InterPro"/>
</dbReference>
<gene>
    <name evidence="8" type="ORF">JW984_02375</name>
</gene>
<dbReference type="CDD" id="cd18120">
    <property type="entry name" value="ATP-synt_Vo_Ao_c"/>
    <property type="match status" value="1"/>
</dbReference>
<feature type="domain" description="V-ATPase proteolipid subunit C-like" evidence="7">
    <location>
        <begin position="72"/>
        <end position="131"/>
    </location>
</feature>
<evidence type="ECO:0000256" key="6">
    <source>
        <dbReference type="SAM" id="Phobius"/>
    </source>
</evidence>
<evidence type="ECO:0000313" key="9">
    <source>
        <dbReference type="Proteomes" id="UP000809273"/>
    </source>
</evidence>
<dbReference type="Gene3D" id="1.20.120.610">
    <property type="entry name" value="lithium bound rotor ring of v- atpase"/>
    <property type="match status" value="1"/>
</dbReference>
<reference evidence="8" key="2">
    <citation type="submission" date="2021-01" db="EMBL/GenBank/DDBJ databases">
        <authorList>
            <person name="Hahn C.R."/>
            <person name="Youssef N.H."/>
            <person name="Elshahed M."/>
        </authorList>
    </citation>
    <scope>NUCLEOTIDE SEQUENCE</scope>
    <source>
        <strain evidence="8">Zod_Metabat.24</strain>
    </source>
</reference>
<evidence type="ECO:0000259" key="7">
    <source>
        <dbReference type="Pfam" id="PF00137"/>
    </source>
</evidence>
<feature type="region of interest" description="Disordered" evidence="5">
    <location>
        <begin position="38"/>
        <end position="59"/>
    </location>
</feature>
<dbReference type="AlphaFoldDB" id="A0A9D8KDC9"/>
<comment type="subcellular location">
    <subcellularLocation>
        <location evidence="1">Membrane</location>
        <topology evidence="1">Multi-pass membrane protein</topology>
    </subcellularLocation>
</comment>
<dbReference type="Pfam" id="PF00137">
    <property type="entry name" value="ATP-synt_C"/>
    <property type="match status" value="1"/>
</dbReference>
<organism evidence="8 9">
    <name type="scientific">Candidatus Zymogenus saltonus</name>
    <dbReference type="NCBI Taxonomy" id="2844893"/>
    <lineage>
        <taxon>Bacteria</taxon>
        <taxon>Deltaproteobacteria</taxon>
        <taxon>Candidatus Zymogenia</taxon>
        <taxon>Candidatus Zymogeniales</taxon>
        <taxon>Candidatus Zymogenaceae</taxon>
        <taxon>Candidatus Zymogenus</taxon>
    </lineage>
</organism>
<keyword evidence="4 6" id="KW-0472">Membrane</keyword>
<name>A0A9D8KDC9_9DELT</name>